<proteinExistence type="predicted"/>
<reference evidence="1" key="1">
    <citation type="submission" date="2021-03" db="EMBL/GenBank/DDBJ databases">
        <authorList>
            <person name="Tagirdzhanova G."/>
        </authorList>
    </citation>
    <scope>NUCLEOTIDE SEQUENCE</scope>
</reference>
<accession>A0A8H3IHY1</accession>
<comment type="caution">
    <text evidence="1">The sequence shown here is derived from an EMBL/GenBank/DDBJ whole genome shotgun (WGS) entry which is preliminary data.</text>
</comment>
<evidence type="ECO:0000313" key="1">
    <source>
        <dbReference type="EMBL" id="CAF9921535.1"/>
    </source>
</evidence>
<dbReference type="Proteomes" id="UP000664534">
    <property type="component" value="Unassembled WGS sequence"/>
</dbReference>
<name>A0A8H3IHY1_9LECA</name>
<protein>
    <submittedName>
        <fullName evidence="1">Uncharacterized protein</fullName>
    </submittedName>
</protein>
<sequence>MDAHSLISLGSLSLLPLEIRRLIYRHVFADKYRYSTLPSPSIGLLGVSKAVKHEAAATLYSQSSFRFEYQHKPETLYSQSPVQFDSKGPSQEIVERLDHVAVSINMNNYAFRLLPGEKREVDYFYKDVFRKLACTDRARKTCHIFFRDACALRLAWDQLPFSQDLQRLSAFRHIILELEHFPVFLRDVGIIDRGPLELPWGREYLWLGSPPHHEWWVSSLEQRRETLKTYMAVTLGDGRSYERGNIRCLEFHPQSTQVCTQTSHPGGLSVA</sequence>
<evidence type="ECO:0000313" key="2">
    <source>
        <dbReference type="Proteomes" id="UP000664534"/>
    </source>
</evidence>
<organism evidence="1 2">
    <name type="scientific">Imshaugia aleurites</name>
    <dbReference type="NCBI Taxonomy" id="172621"/>
    <lineage>
        <taxon>Eukaryota</taxon>
        <taxon>Fungi</taxon>
        <taxon>Dikarya</taxon>
        <taxon>Ascomycota</taxon>
        <taxon>Pezizomycotina</taxon>
        <taxon>Lecanoromycetes</taxon>
        <taxon>OSLEUM clade</taxon>
        <taxon>Lecanoromycetidae</taxon>
        <taxon>Lecanorales</taxon>
        <taxon>Lecanorineae</taxon>
        <taxon>Parmeliaceae</taxon>
        <taxon>Imshaugia</taxon>
    </lineage>
</organism>
<dbReference type="AlphaFoldDB" id="A0A8H3IHY1"/>
<dbReference type="EMBL" id="CAJPDT010000028">
    <property type="protein sequence ID" value="CAF9921535.1"/>
    <property type="molecule type" value="Genomic_DNA"/>
</dbReference>
<gene>
    <name evidence="1" type="ORF">IMSHALPRED_005198</name>
</gene>
<keyword evidence="2" id="KW-1185">Reference proteome</keyword>